<evidence type="ECO:0000313" key="2">
    <source>
        <dbReference type="Proteomes" id="UP000198211"/>
    </source>
</evidence>
<proteinExistence type="predicted"/>
<name>A0A225WIY6_9STRA</name>
<reference evidence="2" key="1">
    <citation type="submission" date="2017-03" db="EMBL/GenBank/DDBJ databases">
        <title>Phytopthora megakarya and P. palmivora, two closely related causual agents of cacao black pod achieved similar genome size and gene model numbers by different mechanisms.</title>
        <authorList>
            <person name="Ali S."/>
            <person name="Shao J."/>
            <person name="Larry D.J."/>
            <person name="Kronmiller B."/>
            <person name="Shen D."/>
            <person name="Strem M.D."/>
            <person name="Melnick R.L."/>
            <person name="Guiltinan M.J."/>
            <person name="Tyler B.M."/>
            <person name="Meinhardt L.W."/>
            <person name="Bailey B.A."/>
        </authorList>
    </citation>
    <scope>NUCLEOTIDE SEQUENCE [LARGE SCALE GENOMIC DNA]</scope>
    <source>
        <strain evidence="2">zdho120</strain>
    </source>
</reference>
<protein>
    <submittedName>
        <fullName evidence="1">Uncharacterized protein</fullName>
    </submittedName>
</protein>
<comment type="caution">
    <text evidence="1">The sequence shown here is derived from an EMBL/GenBank/DDBJ whole genome shotgun (WGS) entry which is preliminary data.</text>
</comment>
<dbReference type="AlphaFoldDB" id="A0A225WIY6"/>
<sequence>MCETPWDVDIEDGNDEFLLEKIKKITPSFMNKELPDMDDLFGSKLRFDESTLDVEARVTAYFHLDNGIIEHNGVTALFSGDDGINRKYKVLLKFLPRPLSRKVVNELEYRSKEAKPNVRSLYKVVSNLALELEKKNKALVQMKANTSKYAKPFSTRGTMKISNDKKTAIMTRNVPKTKLKKLTGYKKVTSAKSWGLRRPNRVFIVKENTALSSVRRQRKRTKKLLGQNEKQISKHDVKSVISKEDATRLCRIRDCLPLEGGTVLLEGVCSVPFCADSGATRISISERIFQRLRVERPSDEYVGLEESISWITVGGGIEVIRAVYVRVTLRTAAGPVSISSPVQCLVVPGEVEEFLLGKEVLTSLGIDVDRELEMLASQNQQDEPDEFDEPVVSFASELSDDVEKQGGERIGQAAQKGFPKEYLEGFLFASTCGGRSWVTCGFGITPTIPSTWVFSGL</sequence>
<dbReference type="EMBL" id="NBNE01000834">
    <property type="protein sequence ID" value="OWZ16977.1"/>
    <property type="molecule type" value="Genomic_DNA"/>
</dbReference>
<dbReference type="Proteomes" id="UP000198211">
    <property type="component" value="Unassembled WGS sequence"/>
</dbReference>
<accession>A0A225WIY6</accession>
<keyword evidence="2" id="KW-1185">Reference proteome</keyword>
<evidence type="ECO:0000313" key="1">
    <source>
        <dbReference type="EMBL" id="OWZ16977.1"/>
    </source>
</evidence>
<gene>
    <name evidence="1" type="ORF">PHMEG_0009148</name>
</gene>
<dbReference type="Gene3D" id="2.40.70.10">
    <property type="entry name" value="Acid Proteases"/>
    <property type="match status" value="1"/>
</dbReference>
<organism evidence="1 2">
    <name type="scientific">Phytophthora megakarya</name>
    <dbReference type="NCBI Taxonomy" id="4795"/>
    <lineage>
        <taxon>Eukaryota</taxon>
        <taxon>Sar</taxon>
        <taxon>Stramenopiles</taxon>
        <taxon>Oomycota</taxon>
        <taxon>Peronosporomycetes</taxon>
        <taxon>Peronosporales</taxon>
        <taxon>Peronosporaceae</taxon>
        <taxon>Phytophthora</taxon>
    </lineage>
</organism>
<dbReference type="InterPro" id="IPR021109">
    <property type="entry name" value="Peptidase_aspartic_dom_sf"/>
</dbReference>
<dbReference type="OrthoDB" id="103167at2759"/>